<dbReference type="InterPro" id="IPR035965">
    <property type="entry name" value="PAS-like_dom_sf"/>
</dbReference>
<protein>
    <recommendedName>
        <fullName evidence="2">histidine kinase</fullName>
        <ecNumber evidence="2">2.7.13.3</ecNumber>
    </recommendedName>
</protein>
<dbReference type="Pfam" id="PF00989">
    <property type="entry name" value="PAS"/>
    <property type="match status" value="1"/>
</dbReference>
<dbReference type="PROSITE" id="PS50110">
    <property type="entry name" value="RESPONSE_REGULATORY"/>
    <property type="match status" value="1"/>
</dbReference>
<evidence type="ECO:0000256" key="2">
    <source>
        <dbReference type="ARBA" id="ARBA00012438"/>
    </source>
</evidence>
<dbReference type="Pfam" id="PF02518">
    <property type="entry name" value="HATPase_c"/>
    <property type="match status" value="1"/>
</dbReference>
<dbReference type="SMART" id="SM00387">
    <property type="entry name" value="HATPase_c"/>
    <property type="match status" value="1"/>
</dbReference>
<dbReference type="SMART" id="SM00086">
    <property type="entry name" value="PAC"/>
    <property type="match status" value="3"/>
</dbReference>
<dbReference type="CDD" id="cd16922">
    <property type="entry name" value="HATPase_EvgS-ArcB-TorS-like"/>
    <property type="match status" value="1"/>
</dbReference>
<feature type="domain" description="PAS" evidence="10">
    <location>
        <begin position="596"/>
        <end position="651"/>
    </location>
</feature>
<feature type="domain" description="PAC" evidence="11">
    <location>
        <begin position="669"/>
        <end position="721"/>
    </location>
</feature>
<dbReference type="GO" id="GO:0006355">
    <property type="term" value="P:regulation of DNA-templated transcription"/>
    <property type="evidence" value="ECO:0007669"/>
    <property type="project" value="InterPro"/>
</dbReference>
<dbReference type="SUPFAM" id="SSF55781">
    <property type="entry name" value="GAF domain-like"/>
    <property type="match status" value="2"/>
</dbReference>
<feature type="domain" description="PAC" evidence="11">
    <location>
        <begin position="542"/>
        <end position="595"/>
    </location>
</feature>
<dbReference type="InterPro" id="IPR013655">
    <property type="entry name" value="PAS_fold_3"/>
</dbReference>
<dbReference type="InterPro" id="IPR013767">
    <property type="entry name" value="PAS_fold"/>
</dbReference>
<dbReference type="InterPro" id="IPR004358">
    <property type="entry name" value="Sig_transdc_His_kin-like_C"/>
</dbReference>
<name>A0A6J4KQZ9_9GAMM</name>
<dbReference type="SUPFAM" id="SSF55785">
    <property type="entry name" value="PYP-like sensor domain (PAS domain)"/>
    <property type="match status" value="4"/>
</dbReference>
<dbReference type="CDD" id="cd17580">
    <property type="entry name" value="REC_2_DhkD-like"/>
    <property type="match status" value="1"/>
</dbReference>
<dbReference type="GO" id="GO:0000155">
    <property type="term" value="F:phosphorelay sensor kinase activity"/>
    <property type="evidence" value="ECO:0007669"/>
    <property type="project" value="InterPro"/>
</dbReference>
<dbReference type="Gene3D" id="3.30.450.20">
    <property type="entry name" value="PAS domain"/>
    <property type="match status" value="4"/>
</dbReference>
<dbReference type="InterPro" id="IPR001610">
    <property type="entry name" value="PAC"/>
</dbReference>
<dbReference type="Pfam" id="PF00072">
    <property type="entry name" value="Response_reg"/>
    <property type="match status" value="1"/>
</dbReference>
<feature type="domain" description="Histidine kinase" evidence="8">
    <location>
        <begin position="913"/>
        <end position="1132"/>
    </location>
</feature>
<dbReference type="InterPro" id="IPR029016">
    <property type="entry name" value="GAF-like_dom_sf"/>
</dbReference>
<dbReference type="PROSITE" id="PS50113">
    <property type="entry name" value="PAC"/>
    <property type="match status" value="3"/>
</dbReference>
<dbReference type="PROSITE" id="PS50112">
    <property type="entry name" value="PAS"/>
    <property type="match status" value="2"/>
</dbReference>
<dbReference type="InterPro" id="IPR003018">
    <property type="entry name" value="GAF"/>
</dbReference>
<sequence length="1284" mass="141940">MSERNPLYRILPSRSETAARLMQTDWSASPLGPVDAWPEALRAALGICMNSRFPMFVWWGEQLINFYNDAYIPILGQRHPDAFGRPAPEVWSEIWDVIGRQADAVMTRGEATWNERVLLVMERNGFAEETYFTWSYSPIPDGRGGIGGLFCACTEETPRIRIERERDRLLEQLAYERSQLSEVFARSPVCMALVRTPDYQFEYANQRYIELIGGRDPTGMTVAEAVPEVAEQGVISLLDRVVQTAEPFTGQDVPVRLRRAMGVFETRYLDFIYQPMFGPDGRVNGVLGHAIDMTERRRTEARDRFFVQLDDAVRPLTDAAEITRTCARLLGEHLDADRCAYADVEADEDTFNLTGDYTRGVPSIVGRYTFTAFGHEVLQLMRAGHVYRVDDVDTHQPPIGDTTAYRLIQLQAVVCVPVLKAGRFVAAMAVHQATPRTWTDREVDLVVHVAHRCWESIERARVERELRWSERRFRAAVEATSNIFWTCTATGEFVTEQPGWAAFTGQTFEQYRGYGWMDAVHPDDAASTLEQWHASVSAQRMLVMRHRLRRRDGSYRVCSVRAAPLQGEVQGGAREWVGVHTDISERVEFESSLAESEARFRMLSDSAPVMIWLTDADGRCQYVNQRWCEFTGQSLDQALGAGWMQAVHADDYARAHAAFIGDHEQPAGFVVEYRLRRMDGSYRWCVDSASPRRGVRGELIGYVGSVIDITERKQVEEALAAEKRVLELIATGSPLPDVLDTLVRRLESQSADGMLCSILLASDDGRQLLDGAAPSLPDEYRRASNNLPIAADVGACGAAAFERRTIICADLGSDPRWASARELVAAHGLAACTSNPIIGSDGRVLGTLALYYRQPRVPGERDMELSRLGTHLAGIVIEKHQLDQRLRQSLDAEQQARGAAEHASRMKDEFLATLSHELRSPLNAILGWVSILRLKHELSGELAQGIDVIERNARAQAQIIQDLLDMSSIISGKVTLEVQPVSLDALVRSAVETALPAAQAKQIAIDLEIEPAAAVTIQADPNRLQQVMWNLLSNAVKFTPRGGRIAVQLAQQRSDLRISVRDSGEGIDPEFLPYVFDRFRQADASIVRRHGGLGLGLSIVRRLAELHGGSVLADSAGAGQGATFTVLLPLPAGAQRPGEPRASEPLAVSGRLVGKHLLVVDDDADARLMMQRLLEGTGARVAPAGSVDEALAVLAQAPFDLLVSDIGMPGADGYELIRRVRAGNVPANREVPAIAVTAYARAQDRIRALQSGFQQHIAKPVDPASLLEIVTSLVQSQDAADGAR</sequence>
<evidence type="ECO:0000256" key="4">
    <source>
        <dbReference type="ARBA" id="ARBA00022679"/>
    </source>
</evidence>
<accession>A0A6J4KQZ9</accession>
<dbReference type="Pfam" id="PF01590">
    <property type="entry name" value="GAF"/>
    <property type="match status" value="1"/>
</dbReference>
<evidence type="ECO:0000259" key="8">
    <source>
        <dbReference type="PROSITE" id="PS50109"/>
    </source>
</evidence>
<dbReference type="Pfam" id="PF13185">
    <property type="entry name" value="GAF_2"/>
    <property type="match status" value="1"/>
</dbReference>
<dbReference type="InterPro" id="IPR005467">
    <property type="entry name" value="His_kinase_dom"/>
</dbReference>
<dbReference type="PANTHER" id="PTHR43547:SF2">
    <property type="entry name" value="HYBRID SIGNAL TRANSDUCTION HISTIDINE KINASE C"/>
    <property type="match status" value="1"/>
</dbReference>
<dbReference type="SUPFAM" id="SSF47384">
    <property type="entry name" value="Homodimeric domain of signal transducing histidine kinase"/>
    <property type="match status" value="1"/>
</dbReference>
<evidence type="ECO:0000259" key="9">
    <source>
        <dbReference type="PROSITE" id="PS50110"/>
    </source>
</evidence>
<feature type="modified residue" description="4-aspartylphosphate" evidence="7">
    <location>
        <position position="1205"/>
    </location>
</feature>
<dbReference type="FunFam" id="3.30.450.20:FF:000099">
    <property type="entry name" value="Sensory box sensor histidine kinase"/>
    <property type="match status" value="2"/>
</dbReference>
<keyword evidence="3 7" id="KW-0597">Phosphoprotein</keyword>
<feature type="domain" description="PAC" evidence="11">
    <location>
        <begin position="251"/>
        <end position="305"/>
    </location>
</feature>
<dbReference type="InterPro" id="IPR036890">
    <property type="entry name" value="HATPase_C_sf"/>
</dbReference>
<feature type="domain" description="PAS" evidence="10">
    <location>
        <begin position="469"/>
        <end position="539"/>
    </location>
</feature>
<dbReference type="FunFam" id="3.30.565.10:FF:000010">
    <property type="entry name" value="Sensor histidine kinase RcsC"/>
    <property type="match status" value="1"/>
</dbReference>
<dbReference type="Pfam" id="PF08447">
    <property type="entry name" value="PAS_3"/>
    <property type="match status" value="1"/>
</dbReference>
<dbReference type="PRINTS" id="PR00344">
    <property type="entry name" value="BCTRLSENSOR"/>
</dbReference>
<keyword evidence="6" id="KW-0902">Two-component regulatory system</keyword>
<dbReference type="SMART" id="SM00448">
    <property type="entry name" value="REC"/>
    <property type="match status" value="1"/>
</dbReference>
<evidence type="ECO:0000313" key="12">
    <source>
        <dbReference type="EMBL" id="CAA9312795.1"/>
    </source>
</evidence>
<dbReference type="InterPro" id="IPR000700">
    <property type="entry name" value="PAS-assoc_C"/>
</dbReference>
<evidence type="ECO:0000256" key="5">
    <source>
        <dbReference type="ARBA" id="ARBA00022777"/>
    </source>
</evidence>
<dbReference type="Gene3D" id="3.30.565.10">
    <property type="entry name" value="Histidine kinase-like ATPase, C-terminal domain"/>
    <property type="match status" value="1"/>
</dbReference>
<gene>
    <name evidence="12" type="ORF">AVDCRST_MAG71-861</name>
</gene>
<dbReference type="InterPro" id="IPR000014">
    <property type="entry name" value="PAS"/>
</dbReference>
<dbReference type="SMART" id="SM00091">
    <property type="entry name" value="PAS"/>
    <property type="match status" value="3"/>
</dbReference>
<dbReference type="PANTHER" id="PTHR43547">
    <property type="entry name" value="TWO-COMPONENT HISTIDINE KINASE"/>
    <property type="match status" value="1"/>
</dbReference>
<dbReference type="InterPro" id="IPR013656">
    <property type="entry name" value="PAS_4"/>
</dbReference>
<evidence type="ECO:0000256" key="1">
    <source>
        <dbReference type="ARBA" id="ARBA00000085"/>
    </source>
</evidence>
<dbReference type="Gene3D" id="3.40.50.2300">
    <property type="match status" value="1"/>
</dbReference>
<evidence type="ECO:0000256" key="7">
    <source>
        <dbReference type="PROSITE-ProRule" id="PRU00169"/>
    </source>
</evidence>
<dbReference type="SMART" id="SM00388">
    <property type="entry name" value="HisKA"/>
    <property type="match status" value="1"/>
</dbReference>
<dbReference type="CDD" id="cd00082">
    <property type="entry name" value="HisKA"/>
    <property type="match status" value="1"/>
</dbReference>
<dbReference type="Pfam" id="PF08448">
    <property type="entry name" value="PAS_4"/>
    <property type="match status" value="1"/>
</dbReference>
<reference evidence="12" key="1">
    <citation type="submission" date="2020-02" db="EMBL/GenBank/DDBJ databases">
        <authorList>
            <person name="Meier V. D."/>
        </authorList>
    </citation>
    <scope>NUCLEOTIDE SEQUENCE</scope>
    <source>
        <strain evidence="12">AVDCRST_MAG71</strain>
    </source>
</reference>
<dbReference type="Pfam" id="PF00512">
    <property type="entry name" value="HisKA"/>
    <property type="match status" value="1"/>
</dbReference>
<dbReference type="NCBIfam" id="TIGR00229">
    <property type="entry name" value="sensory_box"/>
    <property type="match status" value="2"/>
</dbReference>
<dbReference type="CDD" id="cd00130">
    <property type="entry name" value="PAS"/>
    <property type="match status" value="2"/>
</dbReference>
<dbReference type="InterPro" id="IPR003594">
    <property type="entry name" value="HATPase_dom"/>
</dbReference>
<dbReference type="InterPro" id="IPR036097">
    <property type="entry name" value="HisK_dim/P_sf"/>
</dbReference>
<dbReference type="InterPro" id="IPR001789">
    <property type="entry name" value="Sig_transdc_resp-reg_receiver"/>
</dbReference>
<comment type="catalytic activity">
    <reaction evidence="1">
        <text>ATP + protein L-histidine = ADP + protein N-phospho-L-histidine.</text>
        <dbReference type="EC" id="2.7.13.3"/>
    </reaction>
</comment>
<dbReference type="EC" id="2.7.13.3" evidence="2"/>
<evidence type="ECO:0000259" key="10">
    <source>
        <dbReference type="PROSITE" id="PS50112"/>
    </source>
</evidence>
<evidence type="ECO:0000256" key="3">
    <source>
        <dbReference type="ARBA" id="ARBA00022553"/>
    </source>
</evidence>
<keyword evidence="4" id="KW-0808">Transferase</keyword>
<organism evidence="12">
    <name type="scientific">uncultured Lysobacter sp</name>
    <dbReference type="NCBI Taxonomy" id="271060"/>
    <lineage>
        <taxon>Bacteria</taxon>
        <taxon>Pseudomonadati</taxon>
        <taxon>Pseudomonadota</taxon>
        <taxon>Gammaproteobacteria</taxon>
        <taxon>Lysobacterales</taxon>
        <taxon>Lysobacteraceae</taxon>
        <taxon>Lysobacter</taxon>
        <taxon>environmental samples</taxon>
    </lineage>
</organism>
<dbReference type="SUPFAM" id="SSF52172">
    <property type="entry name" value="CheY-like"/>
    <property type="match status" value="1"/>
</dbReference>
<keyword evidence="5" id="KW-0418">Kinase</keyword>
<dbReference type="Gene3D" id="1.10.287.130">
    <property type="match status" value="1"/>
</dbReference>
<dbReference type="InterPro" id="IPR011006">
    <property type="entry name" value="CheY-like_superfamily"/>
</dbReference>
<dbReference type="SMART" id="SM00065">
    <property type="entry name" value="GAF"/>
    <property type="match status" value="2"/>
</dbReference>
<feature type="domain" description="Response regulatory" evidence="9">
    <location>
        <begin position="1156"/>
        <end position="1274"/>
    </location>
</feature>
<dbReference type="SUPFAM" id="SSF55874">
    <property type="entry name" value="ATPase domain of HSP90 chaperone/DNA topoisomerase II/histidine kinase"/>
    <property type="match status" value="1"/>
</dbReference>
<dbReference type="PROSITE" id="PS50109">
    <property type="entry name" value="HIS_KIN"/>
    <property type="match status" value="1"/>
</dbReference>
<dbReference type="Gene3D" id="3.30.450.40">
    <property type="match status" value="2"/>
</dbReference>
<dbReference type="EMBL" id="CADCUA010000231">
    <property type="protein sequence ID" value="CAA9312795.1"/>
    <property type="molecule type" value="Genomic_DNA"/>
</dbReference>
<dbReference type="InterPro" id="IPR003661">
    <property type="entry name" value="HisK_dim/P_dom"/>
</dbReference>
<evidence type="ECO:0000256" key="6">
    <source>
        <dbReference type="ARBA" id="ARBA00023012"/>
    </source>
</evidence>
<evidence type="ECO:0000259" key="11">
    <source>
        <dbReference type="PROSITE" id="PS50113"/>
    </source>
</evidence>
<proteinExistence type="predicted"/>